<sequence length="162" mass="18447">MKLGFLIIDMQPVHLQEAEKKIIDRACEYVNYVAGMLRSKDHVIIHIQDIEGMDESNREAFQTIPEIPIKENDLVVTKEYSNSFWNTELEGILREQDVELLIIAGNAAEHCVLFTYNGASERGFKPVILQNGIVSSHSEAITATYRDRNVISHPVISYMVKQ</sequence>
<dbReference type="Gene3D" id="3.40.50.850">
    <property type="entry name" value="Isochorismatase-like"/>
    <property type="match status" value="1"/>
</dbReference>
<dbReference type="EMBL" id="CP034437">
    <property type="protein sequence ID" value="AZN42936.1"/>
    <property type="molecule type" value="Genomic_DNA"/>
</dbReference>
<organism evidence="4 5">
    <name type="scientific">Paenibacillus albus</name>
    <dbReference type="NCBI Taxonomy" id="2495582"/>
    <lineage>
        <taxon>Bacteria</taxon>
        <taxon>Bacillati</taxon>
        <taxon>Bacillota</taxon>
        <taxon>Bacilli</taxon>
        <taxon>Bacillales</taxon>
        <taxon>Paenibacillaceae</taxon>
        <taxon>Paenibacillus</taxon>
    </lineage>
</organism>
<comment type="similarity">
    <text evidence="1">Belongs to the isochorismatase family.</text>
</comment>
<dbReference type="OrthoDB" id="257098at2"/>
<dbReference type="RefSeq" id="WP_126019059.1">
    <property type="nucleotide sequence ID" value="NZ_CP034437.1"/>
</dbReference>
<evidence type="ECO:0000313" key="5">
    <source>
        <dbReference type="Proteomes" id="UP000272528"/>
    </source>
</evidence>
<dbReference type="InterPro" id="IPR050272">
    <property type="entry name" value="Isochorismatase-like_hydrls"/>
</dbReference>
<protein>
    <submittedName>
        <fullName evidence="4">Isochorismatase family protein</fullName>
    </submittedName>
</protein>
<dbReference type="Pfam" id="PF00857">
    <property type="entry name" value="Isochorismatase"/>
    <property type="match status" value="1"/>
</dbReference>
<evidence type="ECO:0000256" key="1">
    <source>
        <dbReference type="ARBA" id="ARBA00006336"/>
    </source>
</evidence>
<evidence type="ECO:0000259" key="3">
    <source>
        <dbReference type="Pfam" id="PF00857"/>
    </source>
</evidence>
<name>A0A3S9AB99_9BACL</name>
<keyword evidence="5" id="KW-1185">Reference proteome</keyword>
<accession>A0A3S9AB99</accession>
<evidence type="ECO:0000256" key="2">
    <source>
        <dbReference type="ARBA" id="ARBA00022801"/>
    </source>
</evidence>
<dbReference type="InterPro" id="IPR036380">
    <property type="entry name" value="Isochorismatase-like_sf"/>
</dbReference>
<evidence type="ECO:0000313" key="4">
    <source>
        <dbReference type="EMBL" id="AZN42936.1"/>
    </source>
</evidence>
<dbReference type="InterPro" id="IPR000868">
    <property type="entry name" value="Isochorismatase-like_dom"/>
</dbReference>
<gene>
    <name evidence="4" type="ORF">EJC50_27000</name>
</gene>
<dbReference type="AlphaFoldDB" id="A0A3S9AB99"/>
<dbReference type="GO" id="GO:0016787">
    <property type="term" value="F:hydrolase activity"/>
    <property type="evidence" value="ECO:0007669"/>
    <property type="project" value="UniProtKB-KW"/>
</dbReference>
<feature type="domain" description="Isochorismatase-like" evidence="3">
    <location>
        <begin position="5"/>
        <end position="143"/>
    </location>
</feature>
<proteinExistence type="inferred from homology"/>
<dbReference type="SUPFAM" id="SSF52499">
    <property type="entry name" value="Isochorismatase-like hydrolases"/>
    <property type="match status" value="1"/>
</dbReference>
<dbReference type="PANTHER" id="PTHR43540">
    <property type="entry name" value="PEROXYUREIDOACRYLATE/UREIDOACRYLATE AMIDOHYDROLASE-RELATED"/>
    <property type="match status" value="1"/>
</dbReference>
<keyword evidence="2" id="KW-0378">Hydrolase</keyword>
<dbReference type="PANTHER" id="PTHR43540:SF6">
    <property type="entry name" value="ISOCHORISMATASE-LIKE DOMAIN-CONTAINING PROTEIN"/>
    <property type="match status" value="1"/>
</dbReference>
<dbReference type="Proteomes" id="UP000272528">
    <property type="component" value="Chromosome"/>
</dbReference>
<reference evidence="5" key="1">
    <citation type="submission" date="2018-12" db="EMBL/GenBank/DDBJ databases">
        <title>Genome sequence of Peanibacillus sp.</title>
        <authorList>
            <person name="Subramani G."/>
            <person name="Srinivasan S."/>
            <person name="Kim M.K."/>
        </authorList>
    </citation>
    <scope>NUCLEOTIDE SEQUENCE [LARGE SCALE GENOMIC DNA]</scope>
    <source>
        <strain evidence="5">18JY67-1</strain>
    </source>
</reference>
<dbReference type="KEGG" id="palb:EJC50_27000"/>